<protein>
    <submittedName>
        <fullName evidence="1">Uncharacterized protein</fullName>
    </submittedName>
</protein>
<organism evidence="1 2">
    <name type="scientific">Thanatephorus cucumeris (strain AG1-IA)</name>
    <name type="common">Rice sheath blight fungus</name>
    <name type="synonym">Rhizoctonia solani</name>
    <dbReference type="NCBI Taxonomy" id="983506"/>
    <lineage>
        <taxon>Eukaryota</taxon>
        <taxon>Fungi</taxon>
        <taxon>Dikarya</taxon>
        <taxon>Basidiomycota</taxon>
        <taxon>Agaricomycotina</taxon>
        <taxon>Agaricomycetes</taxon>
        <taxon>Cantharellales</taxon>
        <taxon>Ceratobasidiaceae</taxon>
        <taxon>Rhizoctonia</taxon>
        <taxon>Rhizoctonia solani AG-1</taxon>
    </lineage>
</organism>
<evidence type="ECO:0000313" key="2">
    <source>
        <dbReference type="Proteomes" id="UP000011668"/>
    </source>
</evidence>
<name>L8X6Y3_THACA</name>
<proteinExistence type="predicted"/>
<keyword evidence="2" id="KW-1185">Reference proteome</keyword>
<comment type="caution">
    <text evidence="1">The sequence shown here is derived from an EMBL/GenBank/DDBJ whole genome shotgun (WGS) entry which is preliminary data.</text>
</comment>
<accession>L8X6Y3</accession>
<sequence length="140" mass="16137">MREPGQRQQKSKRVWVIRDERNRERLNAPTVSYGTKYIRSRFLNASSSLRLAVVVVAARTPEHSFTRLSQHNKNNDQNDDYNRYNYTEADPSLFPCSTGRHDSSLGVLNLHILVSLHSMVLNGINSLILLSYKNPEDSRH</sequence>
<dbReference type="EMBL" id="AFRT01000276">
    <property type="protein sequence ID" value="ELU44778.1"/>
    <property type="molecule type" value="Genomic_DNA"/>
</dbReference>
<gene>
    <name evidence="1" type="ORF">AG1IA_01207</name>
</gene>
<dbReference type="Proteomes" id="UP000011668">
    <property type="component" value="Unassembled WGS sequence"/>
</dbReference>
<dbReference type="HOGENOM" id="CLU_1836485_0_0_1"/>
<dbReference type="AlphaFoldDB" id="L8X6Y3"/>
<reference evidence="1 2" key="1">
    <citation type="journal article" date="2013" name="Nat. Commun.">
        <title>The evolution and pathogenic mechanisms of the rice sheath blight pathogen.</title>
        <authorList>
            <person name="Zheng A."/>
            <person name="Lin R."/>
            <person name="Xu L."/>
            <person name="Qin P."/>
            <person name="Tang C."/>
            <person name="Ai P."/>
            <person name="Zhang D."/>
            <person name="Liu Y."/>
            <person name="Sun Z."/>
            <person name="Feng H."/>
            <person name="Wang Y."/>
            <person name="Chen Y."/>
            <person name="Liang X."/>
            <person name="Fu R."/>
            <person name="Li Q."/>
            <person name="Zhang J."/>
            <person name="Yu X."/>
            <person name="Xie Z."/>
            <person name="Ding L."/>
            <person name="Guan P."/>
            <person name="Tang J."/>
            <person name="Liang Y."/>
            <person name="Wang S."/>
            <person name="Deng Q."/>
            <person name="Li S."/>
            <person name="Zhu J."/>
            <person name="Wang L."/>
            <person name="Liu H."/>
            <person name="Li P."/>
        </authorList>
    </citation>
    <scope>NUCLEOTIDE SEQUENCE [LARGE SCALE GENOMIC DNA]</scope>
    <source>
        <strain evidence="2">AG-1 IA</strain>
    </source>
</reference>
<evidence type="ECO:0000313" key="1">
    <source>
        <dbReference type="EMBL" id="ELU44778.1"/>
    </source>
</evidence>